<sequence>MLSSLPTLYSFRRCPYAMRARMAIHYSKITIELREILLKDKPPSMLQVSVKGTVPVLVLPDAGIIDESREIMMWALAQEDPEHWYHGLSKEKQEQANLLIDSNDYQFKPLLDKYKYSTRHPEQSTENYRQEAEVHIQRLDQQLSQHHYLLSDQITIADIAIFPFIRQFAFVNKAWFDHSDYLHLQRWLAEFLESKLFLEVMQKHPVWQDPLLPSS</sequence>
<evidence type="ECO:0000259" key="1">
    <source>
        <dbReference type="PROSITE" id="PS50404"/>
    </source>
</evidence>
<name>A0A2A4SV29_9DELT</name>
<dbReference type="InterPro" id="IPR004045">
    <property type="entry name" value="Glutathione_S-Trfase_N"/>
</dbReference>
<organism evidence="3 4">
    <name type="scientific">SAR324 cluster bacterium</name>
    <dbReference type="NCBI Taxonomy" id="2024889"/>
    <lineage>
        <taxon>Bacteria</taxon>
        <taxon>Deltaproteobacteria</taxon>
        <taxon>SAR324 cluster</taxon>
    </lineage>
</organism>
<dbReference type="Gene3D" id="3.40.30.10">
    <property type="entry name" value="Glutaredoxin"/>
    <property type="match status" value="1"/>
</dbReference>
<feature type="domain" description="GST N-terminal" evidence="1">
    <location>
        <begin position="4"/>
        <end position="83"/>
    </location>
</feature>
<dbReference type="Pfam" id="PF13417">
    <property type="entry name" value="GST_N_3"/>
    <property type="match status" value="1"/>
</dbReference>
<dbReference type="GO" id="GO:0016740">
    <property type="term" value="F:transferase activity"/>
    <property type="evidence" value="ECO:0007669"/>
    <property type="project" value="UniProtKB-KW"/>
</dbReference>
<evidence type="ECO:0000313" key="4">
    <source>
        <dbReference type="Proteomes" id="UP000218113"/>
    </source>
</evidence>
<dbReference type="Gene3D" id="1.20.1050.10">
    <property type="match status" value="1"/>
</dbReference>
<dbReference type="EMBL" id="NVSR01000116">
    <property type="protein sequence ID" value="PCI25183.1"/>
    <property type="molecule type" value="Genomic_DNA"/>
</dbReference>
<dbReference type="Pfam" id="PF13410">
    <property type="entry name" value="GST_C_2"/>
    <property type="match status" value="1"/>
</dbReference>
<evidence type="ECO:0000313" key="3">
    <source>
        <dbReference type="EMBL" id="PCI25183.1"/>
    </source>
</evidence>
<reference evidence="4" key="1">
    <citation type="submission" date="2017-08" db="EMBL/GenBank/DDBJ databases">
        <title>A dynamic microbial community with high functional redundancy inhabits the cold, oxic subseafloor aquifer.</title>
        <authorList>
            <person name="Tully B.J."/>
            <person name="Wheat C.G."/>
            <person name="Glazer B.T."/>
            <person name="Huber J.A."/>
        </authorList>
    </citation>
    <scope>NUCLEOTIDE SEQUENCE [LARGE SCALE GENOMIC DNA]</scope>
</reference>
<dbReference type="GO" id="GO:0005737">
    <property type="term" value="C:cytoplasm"/>
    <property type="evidence" value="ECO:0007669"/>
    <property type="project" value="TreeGrafter"/>
</dbReference>
<dbReference type="InterPro" id="IPR036249">
    <property type="entry name" value="Thioredoxin-like_sf"/>
</dbReference>
<keyword evidence="3" id="KW-0808">Transferase</keyword>
<dbReference type="InterPro" id="IPR050983">
    <property type="entry name" value="GST_Omega/HSP26"/>
</dbReference>
<proteinExistence type="predicted"/>
<dbReference type="InterPro" id="IPR036282">
    <property type="entry name" value="Glutathione-S-Trfase_C_sf"/>
</dbReference>
<comment type="caution">
    <text evidence="3">The sequence shown here is derived from an EMBL/GenBank/DDBJ whole genome shotgun (WGS) entry which is preliminary data.</text>
</comment>
<dbReference type="SUPFAM" id="SSF52833">
    <property type="entry name" value="Thioredoxin-like"/>
    <property type="match status" value="1"/>
</dbReference>
<dbReference type="SUPFAM" id="SSF47616">
    <property type="entry name" value="GST C-terminal domain-like"/>
    <property type="match status" value="1"/>
</dbReference>
<dbReference type="InterPro" id="IPR010987">
    <property type="entry name" value="Glutathione-S-Trfase_C-like"/>
</dbReference>
<dbReference type="PROSITE" id="PS50405">
    <property type="entry name" value="GST_CTER"/>
    <property type="match status" value="1"/>
</dbReference>
<dbReference type="InterPro" id="IPR040079">
    <property type="entry name" value="Glutathione_S-Trfase"/>
</dbReference>
<accession>A0A2A4SV29</accession>
<protein>
    <submittedName>
        <fullName evidence="3">Glutathione S-transferase</fullName>
    </submittedName>
</protein>
<gene>
    <name evidence="3" type="ORF">COB67_10975</name>
</gene>
<evidence type="ECO:0000259" key="2">
    <source>
        <dbReference type="PROSITE" id="PS50405"/>
    </source>
</evidence>
<feature type="domain" description="GST C-terminal" evidence="2">
    <location>
        <begin position="89"/>
        <end position="209"/>
    </location>
</feature>
<dbReference type="Proteomes" id="UP000218113">
    <property type="component" value="Unassembled WGS sequence"/>
</dbReference>
<dbReference type="SFLD" id="SFLDG00358">
    <property type="entry name" value="Main_(cytGST)"/>
    <property type="match status" value="1"/>
</dbReference>
<dbReference type="CDD" id="cd03196">
    <property type="entry name" value="GST_C_5"/>
    <property type="match status" value="1"/>
</dbReference>
<dbReference type="AlphaFoldDB" id="A0A2A4SV29"/>
<dbReference type="PANTHER" id="PTHR43968">
    <property type="match status" value="1"/>
</dbReference>
<dbReference type="PANTHER" id="PTHR43968:SF6">
    <property type="entry name" value="GLUTATHIONE S-TRANSFERASE OMEGA"/>
    <property type="match status" value="1"/>
</dbReference>
<dbReference type="PROSITE" id="PS50404">
    <property type="entry name" value="GST_NTER"/>
    <property type="match status" value="1"/>
</dbReference>
<dbReference type="SFLD" id="SFLDS00019">
    <property type="entry name" value="Glutathione_Transferase_(cytos"/>
    <property type="match status" value="1"/>
</dbReference>